<organism evidence="2 3">
    <name type="scientific">Leersia perrieri</name>
    <dbReference type="NCBI Taxonomy" id="77586"/>
    <lineage>
        <taxon>Eukaryota</taxon>
        <taxon>Viridiplantae</taxon>
        <taxon>Streptophyta</taxon>
        <taxon>Embryophyta</taxon>
        <taxon>Tracheophyta</taxon>
        <taxon>Spermatophyta</taxon>
        <taxon>Magnoliopsida</taxon>
        <taxon>Liliopsida</taxon>
        <taxon>Poales</taxon>
        <taxon>Poaceae</taxon>
        <taxon>BOP clade</taxon>
        <taxon>Oryzoideae</taxon>
        <taxon>Oryzeae</taxon>
        <taxon>Oryzinae</taxon>
        <taxon>Leersia</taxon>
    </lineage>
</organism>
<proteinExistence type="predicted"/>
<keyword evidence="3" id="KW-1185">Reference proteome</keyword>
<evidence type="ECO:0000256" key="1">
    <source>
        <dbReference type="SAM" id="Phobius"/>
    </source>
</evidence>
<evidence type="ECO:0000313" key="2">
    <source>
        <dbReference type="EnsemblPlants" id="LPERR09G01730.1"/>
    </source>
</evidence>
<reference evidence="2 3" key="1">
    <citation type="submission" date="2012-08" db="EMBL/GenBank/DDBJ databases">
        <title>Oryza genome evolution.</title>
        <authorList>
            <person name="Wing R.A."/>
        </authorList>
    </citation>
    <scope>NUCLEOTIDE SEQUENCE</scope>
</reference>
<sequence>VLSPFWSLFGIIRLVFLFICVPIDYVVVDPEGVGSEFAADAHAVAALGRQEWYDYTEPKGKFVQLSGQGDGLVHILARAKRRPTSTIRTQSCIFVAPAGQKVAEEVPEEAVDP</sequence>
<dbReference type="EnsemblPlants" id="LPERR09G01730.1">
    <property type="protein sequence ID" value="LPERR09G01730.1"/>
    <property type="gene ID" value="LPERR09G01730"/>
</dbReference>
<accession>A0A0D9XBQ8</accession>
<reference evidence="2" key="3">
    <citation type="submission" date="2015-04" db="UniProtKB">
        <authorList>
            <consortium name="EnsemblPlants"/>
        </authorList>
    </citation>
    <scope>IDENTIFICATION</scope>
</reference>
<keyword evidence="1" id="KW-0812">Transmembrane</keyword>
<keyword evidence="1" id="KW-1133">Transmembrane helix</keyword>
<name>A0A0D9XBQ8_9ORYZ</name>
<feature type="transmembrane region" description="Helical" evidence="1">
    <location>
        <begin position="6"/>
        <end position="27"/>
    </location>
</feature>
<dbReference type="HOGENOM" id="CLU_2139873_0_0_1"/>
<dbReference type="Gramene" id="LPERR09G01730.1">
    <property type="protein sequence ID" value="LPERR09G01730.1"/>
    <property type="gene ID" value="LPERR09G01730"/>
</dbReference>
<evidence type="ECO:0000313" key="3">
    <source>
        <dbReference type="Proteomes" id="UP000032180"/>
    </source>
</evidence>
<dbReference type="AlphaFoldDB" id="A0A0D9XBQ8"/>
<keyword evidence="1" id="KW-0472">Membrane</keyword>
<dbReference type="Proteomes" id="UP000032180">
    <property type="component" value="Chromosome 9"/>
</dbReference>
<reference evidence="3" key="2">
    <citation type="submission" date="2013-12" db="EMBL/GenBank/DDBJ databases">
        <authorList>
            <person name="Yu Y."/>
            <person name="Lee S."/>
            <person name="de Baynast K."/>
            <person name="Wissotski M."/>
            <person name="Liu L."/>
            <person name="Talag J."/>
            <person name="Goicoechea J."/>
            <person name="Angelova A."/>
            <person name="Jetty R."/>
            <person name="Kudrna D."/>
            <person name="Golser W."/>
            <person name="Rivera L."/>
            <person name="Zhang J."/>
            <person name="Wing R."/>
        </authorList>
    </citation>
    <scope>NUCLEOTIDE SEQUENCE</scope>
</reference>
<protein>
    <submittedName>
        <fullName evidence="2">Uncharacterized protein</fullName>
    </submittedName>
</protein>